<evidence type="ECO:0000256" key="6">
    <source>
        <dbReference type="ARBA" id="ARBA00023125"/>
    </source>
</evidence>
<evidence type="ECO:0000256" key="9">
    <source>
        <dbReference type="SAM" id="MobiDB-lite"/>
    </source>
</evidence>
<keyword evidence="11" id="KW-1185">Reference proteome</keyword>
<dbReference type="InterPro" id="IPR003738">
    <property type="entry name" value="SRAP"/>
</dbReference>
<proteinExistence type="inferred from homology"/>
<dbReference type="GO" id="GO:0008233">
    <property type="term" value="F:peptidase activity"/>
    <property type="evidence" value="ECO:0007669"/>
    <property type="project" value="UniProtKB-KW"/>
</dbReference>
<comment type="similarity">
    <text evidence="1 8">Belongs to the SOS response-associated peptidase family.</text>
</comment>
<dbReference type="AlphaFoldDB" id="A0A8J3Y3M0"/>
<dbReference type="SUPFAM" id="SSF143081">
    <property type="entry name" value="BB1717-like"/>
    <property type="match status" value="1"/>
</dbReference>
<dbReference type="PANTHER" id="PTHR13604">
    <property type="entry name" value="DC12-RELATED"/>
    <property type="match status" value="1"/>
</dbReference>
<evidence type="ECO:0000256" key="7">
    <source>
        <dbReference type="ARBA" id="ARBA00023239"/>
    </source>
</evidence>
<dbReference type="PANTHER" id="PTHR13604:SF0">
    <property type="entry name" value="ABASIC SITE PROCESSING PROTEIN HMCES"/>
    <property type="match status" value="1"/>
</dbReference>
<protein>
    <recommendedName>
        <fullName evidence="8">Abasic site processing protein</fullName>
        <ecNumber evidence="8">3.4.-.-</ecNumber>
    </recommendedName>
</protein>
<dbReference type="InterPro" id="IPR036590">
    <property type="entry name" value="SRAP-like"/>
</dbReference>
<dbReference type="EC" id="3.4.-.-" evidence="8"/>
<dbReference type="GO" id="GO:0016829">
    <property type="term" value="F:lyase activity"/>
    <property type="evidence" value="ECO:0007669"/>
    <property type="project" value="UniProtKB-KW"/>
</dbReference>
<dbReference type="GO" id="GO:0106300">
    <property type="term" value="P:protein-DNA covalent cross-linking repair"/>
    <property type="evidence" value="ECO:0007669"/>
    <property type="project" value="InterPro"/>
</dbReference>
<organism evidence="10 11">
    <name type="scientific">Spirilliplanes yamanashiensis</name>
    <dbReference type="NCBI Taxonomy" id="42233"/>
    <lineage>
        <taxon>Bacteria</taxon>
        <taxon>Bacillati</taxon>
        <taxon>Actinomycetota</taxon>
        <taxon>Actinomycetes</taxon>
        <taxon>Micromonosporales</taxon>
        <taxon>Micromonosporaceae</taxon>
        <taxon>Spirilliplanes</taxon>
    </lineage>
</organism>
<accession>A0A8J3Y3M0</accession>
<comment type="caution">
    <text evidence="10">The sequence shown here is derived from an EMBL/GenBank/DDBJ whole genome shotgun (WGS) entry which is preliminary data.</text>
</comment>
<keyword evidence="4 8" id="KW-0378">Hydrolase</keyword>
<reference evidence="10" key="1">
    <citation type="submission" date="2021-01" db="EMBL/GenBank/DDBJ databases">
        <title>Whole genome shotgun sequence of Spirilliplanes yamanashiensis NBRC 15828.</title>
        <authorList>
            <person name="Komaki H."/>
            <person name="Tamura T."/>
        </authorList>
    </citation>
    <scope>NUCLEOTIDE SEQUENCE</scope>
    <source>
        <strain evidence="10">NBRC 15828</strain>
    </source>
</reference>
<dbReference type="EMBL" id="BOOY01000002">
    <property type="protein sequence ID" value="GIJ01056.1"/>
    <property type="molecule type" value="Genomic_DNA"/>
</dbReference>
<keyword evidence="6" id="KW-0238">DNA-binding</keyword>
<dbReference type="GO" id="GO:0003697">
    <property type="term" value="F:single-stranded DNA binding"/>
    <property type="evidence" value="ECO:0007669"/>
    <property type="project" value="InterPro"/>
</dbReference>
<evidence type="ECO:0000256" key="3">
    <source>
        <dbReference type="ARBA" id="ARBA00022763"/>
    </source>
</evidence>
<dbReference type="Gene3D" id="3.90.1680.10">
    <property type="entry name" value="SOS response associated peptidase-like"/>
    <property type="match status" value="1"/>
</dbReference>
<feature type="region of interest" description="Disordered" evidence="9">
    <location>
        <begin position="1"/>
        <end position="24"/>
    </location>
</feature>
<evidence type="ECO:0000256" key="2">
    <source>
        <dbReference type="ARBA" id="ARBA00022670"/>
    </source>
</evidence>
<name>A0A8J3Y3M0_9ACTN</name>
<evidence type="ECO:0000256" key="4">
    <source>
        <dbReference type="ARBA" id="ARBA00022801"/>
    </source>
</evidence>
<evidence type="ECO:0000256" key="8">
    <source>
        <dbReference type="RuleBase" id="RU364100"/>
    </source>
</evidence>
<dbReference type="Proteomes" id="UP000652013">
    <property type="component" value="Unassembled WGS sequence"/>
</dbReference>
<evidence type="ECO:0000313" key="11">
    <source>
        <dbReference type="Proteomes" id="UP000652013"/>
    </source>
</evidence>
<evidence type="ECO:0000256" key="5">
    <source>
        <dbReference type="ARBA" id="ARBA00023124"/>
    </source>
</evidence>
<keyword evidence="3" id="KW-0227">DNA damage</keyword>
<evidence type="ECO:0000313" key="10">
    <source>
        <dbReference type="EMBL" id="GIJ01056.1"/>
    </source>
</evidence>
<evidence type="ECO:0000256" key="1">
    <source>
        <dbReference type="ARBA" id="ARBA00008136"/>
    </source>
</evidence>
<sequence length="283" mass="30371">MEPGSRTEVATGPRATGAVQGRGFGTPTVCRSPAGRGRACGGHHARVFRRNLAAMCGRYATARSNADLSAFFDAYDDTPAELAPSWNVAPTDPVPVVRFSRSRERRVVSLARWGLVPPWAPDLRGGARMINARSETVATSPAFAPSFARRRCLVPADGWFEWVRGAGGKQAYYMTPEHGAPLAFAGLWTAWGPEPVLTCSVLTAPARGPLAAVHDRMPLVLPFDRWQEWLNGPSGDVDLLRPTPDELIAEIDVRPVGAAVGNVRNNGPELVLPAAVAESPTLF</sequence>
<keyword evidence="5" id="KW-0190">Covalent protein-DNA linkage</keyword>
<dbReference type="GO" id="GO:0006508">
    <property type="term" value="P:proteolysis"/>
    <property type="evidence" value="ECO:0007669"/>
    <property type="project" value="UniProtKB-KW"/>
</dbReference>
<gene>
    <name evidence="10" type="ORF">Sya03_04080</name>
</gene>
<dbReference type="Pfam" id="PF02586">
    <property type="entry name" value="SRAP"/>
    <property type="match status" value="1"/>
</dbReference>
<keyword evidence="2 8" id="KW-0645">Protease</keyword>
<keyword evidence="7" id="KW-0456">Lyase</keyword>